<sequence length="74" mass="8355">MSLVVLPRARRLGKRLALLVWYAHNHGWSISFTRGGHLRLHKPGKPVVHTSRTPSDWRAVHNAIAMLARADAKN</sequence>
<dbReference type="EMBL" id="JAOCGG010000004">
    <property type="protein sequence ID" value="MDH1629313.1"/>
    <property type="molecule type" value="Genomic_DNA"/>
</dbReference>
<reference evidence="1" key="1">
    <citation type="submission" date="2022-09" db="EMBL/GenBank/DDBJ databases">
        <title>Intensive care unit water sources are persistently colonized with multi-drug resistant bacteria and are the site of extensive horizontal gene transfer of antibiotic resistance genes.</title>
        <authorList>
            <person name="Diorio-Toth L."/>
        </authorList>
    </citation>
    <scope>NUCLEOTIDE SEQUENCE</scope>
    <source>
        <strain evidence="1">GD03782</strain>
    </source>
</reference>
<comment type="caution">
    <text evidence="1">The sequence shown here is derived from an EMBL/GenBank/DDBJ whole genome shotgun (WGS) entry which is preliminary data.</text>
</comment>
<dbReference type="RefSeq" id="WP_280080392.1">
    <property type="nucleotide sequence ID" value="NZ_JAOCGG010000004.1"/>
</dbReference>
<evidence type="ECO:0000313" key="1">
    <source>
        <dbReference type="EMBL" id="MDH1629313.1"/>
    </source>
</evidence>
<name>A0AA42RV43_9PSED</name>
<protein>
    <submittedName>
        <fullName evidence="1">Type II toxin-antitoxin system HicA family toxin</fullName>
    </submittedName>
</protein>
<accession>A0AA42RV43</accession>
<proteinExistence type="predicted"/>
<evidence type="ECO:0000313" key="2">
    <source>
        <dbReference type="Proteomes" id="UP001160882"/>
    </source>
</evidence>
<gene>
    <name evidence="1" type="ORF">N5I14_03525</name>
</gene>
<dbReference type="Proteomes" id="UP001160882">
    <property type="component" value="Unassembled WGS sequence"/>
</dbReference>
<dbReference type="AlphaFoldDB" id="A0AA42RV43"/>
<organism evidence="1 2">
    <name type="scientific">Pseudomonas mosselii</name>
    <dbReference type="NCBI Taxonomy" id="78327"/>
    <lineage>
        <taxon>Bacteria</taxon>
        <taxon>Pseudomonadati</taxon>
        <taxon>Pseudomonadota</taxon>
        <taxon>Gammaproteobacteria</taxon>
        <taxon>Pseudomonadales</taxon>
        <taxon>Pseudomonadaceae</taxon>
        <taxon>Pseudomonas</taxon>
    </lineage>
</organism>